<dbReference type="RefSeq" id="WP_055182506.1">
    <property type="nucleotide sequence ID" value="NZ_CYYC01000007.1"/>
</dbReference>
<gene>
    <name evidence="4 10" type="primary">hemA</name>
    <name evidence="10" type="ORF">ERS852578_00782</name>
</gene>
<dbReference type="AlphaFoldDB" id="A0A173SA21"/>
<dbReference type="NCBIfam" id="TIGR01035">
    <property type="entry name" value="hemA"/>
    <property type="match status" value="1"/>
</dbReference>
<comment type="similarity">
    <text evidence="4">Belongs to the glutamyl-tRNA reductase family.</text>
</comment>
<evidence type="ECO:0000256" key="3">
    <source>
        <dbReference type="ARBA" id="ARBA00023244"/>
    </source>
</evidence>
<name>A0A173SA21_9FIRM</name>
<keyword evidence="1 4" id="KW-0521">NADP</keyword>
<evidence type="ECO:0000313" key="11">
    <source>
        <dbReference type="Proteomes" id="UP000095390"/>
    </source>
</evidence>
<keyword evidence="3 4" id="KW-0627">Porphyrin biosynthesis</keyword>
<dbReference type="UniPathway" id="UPA00251">
    <property type="reaction ID" value="UER00316"/>
</dbReference>
<evidence type="ECO:0000313" key="10">
    <source>
        <dbReference type="EMBL" id="CUM87354.1"/>
    </source>
</evidence>
<comment type="catalytic activity">
    <reaction evidence="4">
        <text>(S)-4-amino-5-oxopentanoate + tRNA(Glu) + NADP(+) = L-glutamyl-tRNA(Glu) + NADPH + H(+)</text>
        <dbReference type="Rhea" id="RHEA:12344"/>
        <dbReference type="Rhea" id="RHEA-COMP:9663"/>
        <dbReference type="Rhea" id="RHEA-COMP:9680"/>
        <dbReference type="ChEBI" id="CHEBI:15378"/>
        <dbReference type="ChEBI" id="CHEBI:57501"/>
        <dbReference type="ChEBI" id="CHEBI:57783"/>
        <dbReference type="ChEBI" id="CHEBI:58349"/>
        <dbReference type="ChEBI" id="CHEBI:78442"/>
        <dbReference type="ChEBI" id="CHEBI:78520"/>
        <dbReference type="EC" id="1.2.1.70"/>
    </reaction>
</comment>
<feature type="binding site" evidence="4 6">
    <location>
        <position position="123"/>
    </location>
    <ligand>
        <name>substrate</name>
    </ligand>
</feature>
<keyword evidence="2 4" id="KW-0560">Oxidoreductase</keyword>
<dbReference type="SUPFAM" id="SSF69742">
    <property type="entry name" value="Glutamyl tRNA-reductase catalytic, N-terminal domain"/>
    <property type="match status" value="1"/>
</dbReference>
<dbReference type="Gene3D" id="3.40.50.720">
    <property type="entry name" value="NAD(P)-binding Rossmann-like Domain"/>
    <property type="match status" value="1"/>
</dbReference>
<evidence type="ECO:0000259" key="9">
    <source>
        <dbReference type="Pfam" id="PF05201"/>
    </source>
</evidence>
<reference evidence="10 11" key="1">
    <citation type="submission" date="2015-09" db="EMBL/GenBank/DDBJ databases">
        <authorList>
            <consortium name="Pathogen Informatics"/>
        </authorList>
    </citation>
    <scope>NUCLEOTIDE SEQUENCE [LARGE SCALE GENOMIC DNA]</scope>
    <source>
        <strain evidence="10 11">2789STDY5834966</strain>
    </source>
</reference>
<dbReference type="EC" id="1.2.1.70" evidence="4"/>
<dbReference type="SUPFAM" id="SSF51735">
    <property type="entry name" value="NAD(P)-binding Rossmann-fold domains"/>
    <property type="match status" value="1"/>
</dbReference>
<feature type="active site" description="Nucleophile" evidence="4 5">
    <location>
        <position position="50"/>
    </location>
</feature>
<evidence type="ECO:0000256" key="4">
    <source>
        <dbReference type="HAMAP-Rule" id="MF_00087"/>
    </source>
</evidence>
<dbReference type="InterPro" id="IPR006151">
    <property type="entry name" value="Shikm_DH/Glu-tRNA_Rdtase"/>
</dbReference>
<dbReference type="EMBL" id="CYYC01000007">
    <property type="protein sequence ID" value="CUM87354.1"/>
    <property type="molecule type" value="Genomic_DNA"/>
</dbReference>
<dbReference type="Pfam" id="PF05201">
    <property type="entry name" value="GlutR_N"/>
    <property type="match status" value="1"/>
</dbReference>
<dbReference type="GO" id="GO:0019353">
    <property type="term" value="P:protoporphyrinogen IX biosynthetic process from glutamate"/>
    <property type="evidence" value="ECO:0007669"/>
    <property type="project" value="TreeGrafter"/>
</dbReference>
<dbReference type="Pfam" id="PF01488">
    <property type="entry name" value="Shikimate_DH"/>
    <property type="match status" value="1"/>
</dbReference>
<dbReference type="InterPro" id="IPR000343">
    <property type="entry name" value="4pyrrol_synth_GluRdtase"/>
</dbReference>
<feature type="binding site" evidence="4 6">
    <location>
        <position position="112"/>
    </location>
    <ligand>
        <name>substrate</name>
    </ligand>
</feature>
<evidence type="ECO:0000256" key="2">
    <source>
        <dbReference type="ARBA" id="ARBA00023002"/>
    </source>
</evidence>
<dbReference type="PANTHER" id="PTHR43013">
    <property type="entry name" value="GLUTAMYL-TRNA REDUCTASE"/>
    <property type="match status" value="1"/>
</dbReference>
<protein>
    <recommendedName>
        <fullName evidence="4">Glutamyl-tRNA reductase</fullName>
        <shortName evidence="4">GluTR</shortName>
        <ecNumber evidence="4">1.2.1.70</ecNumber>
    </recommendedName>
</protein>
<feature type="binding site" evidence="4 6">
    <location>
        <begin position="49"/>
        <end position="52"/>
    </location>
    <ligand>
        <name>substrate</name>
    </ligand>
</feature>
<dbReference type="PROSITE" id="PS00747">
    <property type="entry name" value="GLUTR"/>
    <property type="match status" value="1"/>
</dbReference>
<evidence type="ECO:0000256" key="7">
    <source>
        <dbReference type="PIRSR" id="PIRSR000445-4"/>
    </source>
</evidence>
<dbReference type="CDD" id="cd05213">
    <property type="entry name" value="NAD_bind_Glutamyl_tRNA_reduct"/>
    <property type="match status" value="1"/>
</dbReference>
<evidence type="ECO:0000256" key="1">
    <source>
        <dbReference type="ARBA" id="ARBA00022857"/>
    </source>
</evidence>
<organism evidence="10 11">
    <name type="scientific">Anaerobutyricum hallii</name>
    <dbReference type="NCBI Taxonomy" id="39488"/>
    <lineage>
        <taxon>Bacteria</taxon>
        <taxon>Bacillati</taxon>
        <taxon>Bacillota</taxon>
        <taxon>Clostridia</taxon>
        <taxon>Lachnospirales</taxon>
        <taxon>Lachnospiraceae</taxon>
        <taxon>Anaerobutyricum</taxon>
    </lineage>
</organism>
<dbReference type="OrthoDB" id="110209at2"/>
<feature type="domain" description="Quinate/shikimate 5-dehydrogenase/glutamyl-tRNA reductase" evidence="8">
    <location>
        <begin position="175"/>
        <end position="308"/>
    </location>
</feature>
<dbReference type="InterPro" id="IPR036343">
    <property type="entry name" value="GluRdtase_N_sf"/>
</dbReference>
<proteinExistence type="inferred from homology"/>
<feature type="domain" description="Glutamyl-tRNA reductase N-terminal" evidence="9">
    <location>
        <begin position="6"/>
        <end position="159"/>
    </location>
</feature>
<dbReference type="InterPro" id="IPR036291">
    <property type="entry name" value="NAD(P)-bd_dom_sf"/>
</dbReference>
<sequence>MGIQIISISHKIAPLHIREMFAFTEEQQKHMMQEITEHLEVSECIVLSTCNRTEMYVYSDSESKGCVFNLMEDVLLGEAGAQDEEDIGNYLLFYHGKKAIHHLFQVAAGLDSMVIGEDQILGQVKTAHKQAREAGTTGVYLNTFFRMAVTGAKKVKTETELSKTSVSTATLALKVAEEELGTLKDKKVLIIGATGKIGGIVLMNIQSLHQADIYVTTRKNKLIQTKHGNDEFTTIDYEDRYEYLDQMDVVISATSSPHYTLTYSKMKKQLTTAKRRVFVDLAVPMDIEAKISAVDDTCYYNIDDFTRIARENNQKKLREAEAASGILDEYELQFEQWMVFQKSLSVMGKVRDNFVKVAEHKGVEKAFDHFFYWVRENNTPEDLETFFQCLDH</sequence>
<evidence type="ECO:0000256" key="6">
    <source>
        <dbReference type="PIRSR" id="PIRSR000445-2"/>
    </source>
</evidence>
<feature type="site" description="Important for activity" evidence="4 7">
    <location>
        <position position="102"/>
    </location>
</feature>
<comment type="subunit">
    <text evidence="4">Homodimer.</text>
</comment>
<comment type="function">
    <text evidence="4">Catalyzes the NADPH-dependent reduction of glutamyl-tRNA(Glu) to glutamate 1-semialdehyde (GSA).</text>
</comment>
<comment type="pathway">
    <text evidence="4">Porphyrin-containing compound metabolism; protoporphyrin-IX biosynthesis; 5-aminolevulinate from L-glutamyl-tRNA(Glu): step 1/2.</text>
</comment>
<accession>A0A173SA21</accession>
<comment type="miscellaneous">
    <text evidence="4">During catalysis, the active site Cys acts as a nucleophile attacking the alpha-carbonyl group of tRNA-bound glutamate with the formation of a thioester intermediate between enzyme and glutamate, and the concomitant release of tRNA(Glu). The thioester intermediate is finally reduced by direct hydride transfer from NADPH, to form the product GSA.</text>
</comment>
<comment type="caution">
    <text evidence="4">Lacks conserved residue(s) required for the propagation of feature annotation.</text>
</comment>
<dbReference type="Gene3D" id="3.30.460.30">
    <property type="entry name" value="Glutamyl-tRNA reductase, N-terminal domain"/>
    <property type="match status" value="1"/>
</dbReference>
<dbReference type="PANTHER" id="PTHR43013:SF1">
    <property type="entry name" value="GLUTAMYL-TRNA REDUCTASE"/>
    <property type="match status" value="1"/>
</dbReference>
<dbReference type="FunFam" id="3.30.460.30:FF:000001">
    <property type="entry name" value="Glutamyl-tRNA reductase"/>
    <property type="match status" value="1"/>
</dbReference>
<dbReference type="HAMAP" id="MF_00087">
    <property type="entry name" value="Glu_tRNA_reductase"/>
    <property type="match status" value="1"/>
</dbReference>
<feature type="binding site" evidence="4 6">
    <location>
        <begin position="117"/>
        <end position="119"/>
    </location>
    <ligand>
        <name>substrate</name>
    </ligand>
</feature>
<comment type="domain">
    <text evidence="4">Possesses an unusual extended V-shaped dimeric structure with each monomer consisting of three distinct domains arranged along a curved 'spinal' alpha-helix. The N-terminal catalytic domain specifically recognizes the glutamate moiety of the substrate. The second domain is the NADPH-binding domain, and the third C-terminal domain is responsible for dimerization.</text>
</comment>
<dbReference type="PIRSF" id="PIRSF000445">
    <property type="entry name" value="4pyrrol_synth_GluRdtase"/>
    <property type="match status" value="1"/>
</dbReference>
<dbReference type="InterPro" id="IPR018214">
    <property type="entry name" value="GluRdtase_CS"/>
</dbReference>
<dbReference type="GO" id="GO:0050661">
    <property type="term" value="F:NADP binding"/>
    <property type="evidence" value="ECO:0007669"/>
    <property type="project" value="InterPro"/>
</dbReference>
<evidence type="ECO:0000259" key="8">
    <source>
        <dbReference type="Pfam" id="PF01488"/>
    </source>
</evidence>
<evidence type="ECO:0000256" key="5">
    <source>
        <dbReference type="PIRSR" id="PIRSR000445-1"/>
    </source>
</evidence>
<dbReference type="Proteomes" id="UP000095390">
    <property type="component" value="Unassembled WGS sequence"/>
</dbReference>
<dbReference type="GO" id="GO:0008883">
    <property type="term" value="F:glutamyl-tRNA reductase activity"/>
    <property type="evidence" value="ECO:0007669"/>
    <property type="project" value="UniProtKB-UniRule"/>
</dbReference>
<dbReference type="InterPro" id="IPR015895">
    <property type="entry name" value="4pyrrol_synth_GluRdtase_N"/>
</dbReference>